<dbReference type="Proteomes" id="UP000216871">
    <property type="component" value="Unassembled WGS sequence"/>
</dbReference>
<name>A0A261FG91_9BIFI</name>
<feature type="transmembrane region" description="Helical" evidence="1">
    <location>
        <begin position="48"/>
        <end position="74"/>
    </location>
</feature>
<proteinExistence type="predicted"/>
<keyword evidence="1" id="KW-1133">Transmembrane helix</keyword>
<evidence type="ECO:0000313" key="3">
    <source>
        <dbReference type="Proteomes" id="UP000216871"/>
    </source>
</evidence>
<evidence type="ECO:0000256" key="1">
    <source>
        <dbReference type="SAM" id="Phobius"/>
    </source>
</evidence>
<reference evidence="2 3" key="1">
    <citation type="journal article" date="2017" name="BMC Genomics">
        <title>Comparative genomic and phylogenomic analyses of the Bifidobacteriaceae family.</title>
        <authorList>
            <person name="Lugli G.A."/>
            <person name="Milani C."/>
            <person name="Turroni F."/>
            <person name="Duranti S."/>
            <person name="Mancabelli L."/>
            <person name="Mangifesta M."/>
            <person name="Ferrario C."/>
            <person name="Modesto M."/>
            <person name="Mattarelli P."/>
            <person name="Jiri K."/>
            <person name="van Sinderen D."/>
            <person name="Ventura M."/>
        </authorList>
    </citation>
    <scope>NUCLEOTIDE SEQUENCE [LARGE SCALE GENOMIC DNA]</scope>
    <source>
        <strain evidence="2 3">DSM 100196</strain>
    </source>
</reference>
<dbReference type="AlphaFoldDB" id="A0A261FG91"/>
<organism evidence="2 3">
    <name type="scientific">Bifidobacterium myosotis</name>
    <dbReference type="NCBI Taxonomy" id="1630166"/>
    <lineage>
        <taxon>Bacteria</taxon>
        <taxon>Bacillati</taxon>
        <taxon>Actinomycetota</taxon>
        <taxon>Actinomycetes</taxon>
        <taxon>Bifidobacteriales</taxon>
        <taxon>Bifidobacteriaceae</taxon>
        <taxon>Bifidobacterium</taxon>
    </lineage>
</organism>
<evidence type="ECO:0000313" key="2">
    <source>
        <dbReference type="EMBL" id="OZG58200.1"/>
    </source>
</evidence>
<feature type="transmembrane region" description="Helical" evidence="1">
    <location>
        <begin position="94"/>
        <end position="122"/>
    </location>
</feature>
<gene>
    <name evidence="2" type="ORF">BMYO_1723</name>
</gene>
<keyword evidence="1" id="KW-0812">Transmembrane</keyword>
<sequence>MTAQNAQAGTDTQSQAGIRTYTLPQPIRQQGSHQIAVSALWRRRGSNAFTMFLGAFGILVLLSFIITGIGGIQYRFEQMHVTNHGDDSHLVVTFTDVVIILICVVVIVIPTLILIFSAWSLGSDILHGGARRRFVRDPHTLGVRTDQFAPSIEIVRQPDRDDGDDDSTGYPIPRILFRSGSPSTEFRMLAYIPESLWREAGGGYDPRPSWDNRHHMAWLTLHIGGSLIAITAIKPIPVQPVLEAFKTGKPDRAIFDYGTTPGAELYDSDYIILDATRVGNAKTDAA</sequence>
<accession>A0A261FG91</accession>
<keyword evidence="1" id="KW-0472">Membrane</keyword>
<dbReference type="EMBL" id="MWWW01000022">
    <property type="protein sequence ID" value="OZG58200.1"/>
    <property type="molecule type" value="Genomic_DNA"/>
</dbReference>
<comment type="caution">
    <text evidence="2">The sequence shown here is derived from an EMBL/GenBank/DDBJ whole genome shotgun (WGS) entry which is preliminary data.</text>
</comment>
<protein>
    <submittedName>
        <fullName evidence="2">Uncharacterized protein</fullName>
    </submittedName>
</protein>
<keyword evidence="3" id="KW-1185">Reference proteome</keyword>